<dbReference type="EMBL" id="FNEB01000001">
    <property type="protein sequence ID" value="SDI08356.1"/>
    <property type="molecule type" value="Genomic_DNA"/>
</dbReference>
<dbReference type="InterPro" id="IPR028992">
    <property type="entry name" value="Hedgehog/Intein_dom"/>
</dbReference>
<dbReference type="AlphaFoldDB" id="A0A1G8HNU1"/>
<protein>
    <submittedName>
        <fullName evidence="2">Hint domain-containing protein</fullName>
    </submittedName>
</protein>
<dbReference type="Pfam" id="PF13403">
    <property type="entry name" value="Hint_2"/>
    <property type="match status" value="1"/>
</dbReference>
<accession>A0A1G8HNU1</accession>
<evidence type="ECO:0000259" key="1">
    <source>
        <dbReference type="Pfam" id="PF13403"/>
    </source>
</evidence>
<dbReference type="STRING" id="490829.SAMN05421850_101592"/>
<dbReference type="SUPFAM" id="SSF51294">
    <property type="entry name" value="Hedgehog/intein (Hint) domain"/>
    <property type="match status" value="1"/>
</dbReference>
<dbReference type="OrthoDB" id="7873527at2"/>
<reference evidence="2 3" key="1">
    <citation type="submission" date="2016-10" db="EMBL/GenBank/DDBJ databases">
        <authorList>
            <person name="de Groot N.N."/>
        </authorList>
    </citation>
    <scope>NUCLEOTIDE SEQUENCE [LARGE SCALE GENOMIC DNA]</scope>
    <source>
        <strain evidence="2 3">DSM 28010</strain>
    </source>
</reference>
<name>A0A1G8HNU1_9RHOB</name>
<organism evidence="2 3">
    <name type="scientific">Lutimaribacter saemankumensis</name>
    <dbReference type="NCBI Taxonomy" id="490829"/>
    <lineage>
        <taxon>Bacteria</taxon>
        <taxon>Pseudomonadati</taxon>
        <taxon>Pseudomonadota</taxon>
        <taxon>Alphaproteobacteria</taxon>
        <taxon>Rhodobacterales</taxon>
        <taxon>Roseobacteraceae</taxon>
        <taxon>Lutimaribacter</taxon>
    </lineage>
</organism>
<dbReference type="InterPro" id="IPR036844">
    <property type="entry name" value="Hint_dom_sf"/>
</dbReference>
<evidence type="ECO:0000313" key="2">
    <source>
        <dbReference type="EMBL" id="SDI08356.1"/>
    </source>
</evidence>
<dbReference type="Proteomes" id="UP000199340">
    <property type="component" value="Unassembled WGS sequence"/>
</dbReference>
<proteinExistence type="predicted"/>
<evidence type="ECO:0000313" key="3">
    <source>
        <dbReference type="Proteomes" id="UP000199340"/>
    </source>
</evidence>
<feature type="domain" description="Hedgehog/Intein (Hint)" evidence="1">
    <location>
        <begin position="24"/>
        <end position="154"/>
    </location>
</feature>
<keyword evidence="3" id="KW-1185">Reference proteome</keyword>
<sequence length="165" mass="18160">MKPQTVGREGVVARLAREVESTGLVAGSIVMTLQGEMPVDALAPGDRIITREAGMAVIRDIRKKEVTCDMIAVMAGSLGHTRPDRDVSLPADQRILIRDWRAEALTGRKQALIPARTLVDNEFVRLQKDVTVTLYEIELDRAQTIYADGLEVVSHITAEELERAA</sequence>
<dbReference type="RefSeq" id="WP_090026288.1">
    <property type="nucleotide sequence ID" value="NZ_FNEB01000001.1"/>
</dbReference>
<gene>
    <name evidence="2" type="ORF">SAMN05421850_101592</name>
</gene>